<dbReference type="InterPro" id="IPR050487">
    <property type="entry name" value="FtsQ_DivIB"/>
</dbReference>
<dbReference type="GO" id="GO:0051301">
    <property type="term" value="P:cell division"/>
    <property type="evidence" value="ECO:0007669"/>
    <property type="project" value="UniProtKB-KW"/>
</dbReference>
<evidence type="ECO:0000256" key="6">
    <source>
        <dbReference type="SAM" id="MobiDB-lite"/>
    </source>
</evidence>
<dbReference type="PATRIC" id="fig|864564.6.peg.708"/>
<evidence type="ECO:0000256" key="1">
    <source>
        <dbReference type="ARBA" id="ARBA00022475"/>
    </source>
</evidence>
<evidence type="ECO:0000256" key="5">
    <source>
        <dbReference type="ARBA" id="ARBA00023306"/>
    </source>
</evidence>
<reference evidence="10 11" key="1">
    <citation type="submission" date="2010-12" db="EMBL/GenBank/DDBJ databases">
        <authorList>
            <person name="Muzny D."/>
            <person name="Qin X."/>
            <person name="Buhay C."/>
            <person name="Dugan-Rocha S."/>
            <person name="Ding Y."/>
            <person name="Chen G."/>
            <person name="Hawes A."/>
            <person name="Holder M."/>
            <person name="Jhangiani S."/>
            <person name="Johnson A."/>
            <person name="Khan Z."/>
            <person name="Li Z."/>
            <person name="Liu W."/>
            <person name="Liu X."/>
            <person name="Perez L."/>
            <person name="Shen H."/>
            <person name="Wang Q."/>
            <person name="Watt J."/>
            <person name="Xi L."/>
            <person name="Xin Y."/>
            <person name="Zhou J."/>
            <person name="Deng J."/>
            <person name="Jiang H."/>
            <person name="Liu Y."/>
            <person name="Qu J."/>
            <person name="Song X.-Z."/>
            <person name="Zhang L."/>
            <person name="Villasana D."/>
            <person name="Johnson A."/>
            <person name="Liu J."/>
            <person name="Liyanage D."/>
            <person name="Lorensuhewa L."/>
            <person name="Robinson T."/>
            <person name="Song A."/>
            <person name="Song B.-B."/>
            <person name="Dinh H."/>
            <person name="Thornton R."/>
            <person name="Coyle M."/>
            <person name="Francisco L."/>
            <person name="Jackson L."/>
            <person name="Javaid M."/>
            <person name="Korchina V."/>
            <person name="Kovar C."/>
            <person name="Mata R."/>
            <person name="Mathew T."/>
            <person name="Ngo R."/>
            <person name="Nguyen L."/>
            <person name="Nguyen N."/>
            <person name="Okwuonu G."/>
            <person name="Ongeri F."/>
            <person name="Pham C."/>
            <person name="Simmons D."/>
            <person name="Wilczek-Boney K."/>
            <person name="Hale W."/>
            <person name="Jakkamsetti A."/>
            <person name="Pham P."/>
            <person name="Ruth R."/>
            <person name="San Lucas F."/>
            <person name="Warren J."/>
            <person name="Zhang J."/>
            <person name="Zhao Z."/>
            <person name="Zhou C."/>
            <person name="Zhu D."/>
            <person name="Lee S."/>
            <person name="Bess C."/>
            <person name="Blankenburg K."/>
            <person name="Forbes L."/>
            <person name="Fu Q."/>
            <person name="Gubbala S."/>
            <person name="Hirani K."/>
            <person name="Jayaseelan J.C."/>
            <person name="Lara F."/>
            <person name="Munidasa M."/>
            <person name="Palculict T."/>
            <person name="Patil S."/>
            <person name="Pu L.-L."/>
            <person name="Saada N."/>
            <person name="Tang L."/>
            <person name="Weissenberger G."/>
            <person name="Zhu Y."/>
            <person name="Hemphill L."/>
            <person name="Shang Y."/>
            <person name="Youmans B."/>
            <person name="Ayvaz T."/>
            <person name="Ross M."/>
            <person name="Santibanez J."/>
            <person name="Aqrawi P."/>
            <person name="Gross S."/>
            <person name="Joshi V."/>
            <person name="Fowler G."/>
            <person name="Nazareth L."/>
            <person name="Reid J."/>
            <person name="Worley K."/>
            <person name="Petrosino J."/>
            <person name="Highlander S."/>
            <person name="Gibbs R."/>
        </authorList>
    </citation>
    <scope>NUCLEOTIDE SEQUENCE [LARGE SCALE GENOMIC DNA]</scope>
    <source>
        <strain evidence="10 11">DSM 10105</strain>
    </source>
</reference>
<protein>
    <submittedName>
        <fullName evidence="10">POTRA domain protein, FtsQ-type</fullName>
    </submittedName>
</protein>
<accession>E6JZA9</accession>
<keyword evidence="4 7" id="KW-1133">Transmembrane helix</keyword>
<dbReference type="Pfam" id="PF03799">
    <property type="entry name" value="FtsQ_DivIB_C"/>
    <property type="match status" value="1"/>
</dbReference>
<keyword evidence="5" id="KW-0131">Cell cycle</keyword>
<proteinExistence type="predicted"/>
<dbReference type="EMBL" id="AEON01000001">
    <property type="protein sequence ID" value="EFT83999.1"/>
    <property type="molecule type" value="Genomic_DNA"/>
</dbReference>
<feature type="region of interest" description="Disordered" evidence="6">
    <location>
        <begin position="1"/>
        <end position="74"/>
    </location>
</feature>
<feature type="domain" description="POTRA" evidence="9">
    <location>
        <begin position="115"/>
        <end position="181"/>
    </location>
</feature>
<keyword evidence="7" id="KW-0472">Membrane</keyword>
<evidence type="ECO:0000313" key="11">
    <source>
        <dbReference type="Proteomes" id="UP000004946"/>
    </source>
</evidence>
<dbReference type="RefSeq" id="WP_006289382.1">
    <property type="nucleotide sequence ID" value="NZ_AP012333.1"/>
</dbReference>
<dbReference type="Pfam" id="PF08478">
    <property type="entry name" value="POTRA_1"/>
    <property type="match status" value="1"/>
</dbReference>
<keyword evidence="2" id="KW-0132">Cell division</keyword>
<feature type="compositionally biased region" description="Basic and acidic residues" evidence="6">
    <location>
        <begin position="24"/>
        <end position="53"/>
    </location>
</feature>
<organism evidence="10 11">
    <name type="scientific">Parascardovia denticolens DSM 10105 = JCM 12538</name>
    <dbReference type="NCBI Taxonomy" id="864564"/>
    <lineage>
        <taxon>Bacteria</taxon>
        <taxon>Bacillati</taxon>
        <taxon>Actinomycetota</taxon>
        <taxon>Actinomycetes</taxon>
        <taxon>Bifidobacteriales</taxon>
        <taxon>Bifidobacteriaceae</taxon>
        <taxon>Parascardovia</taxon>
    </lineage>
</organism>
<dbReference type="Proteomes" id="UP000004946">
    <property type="component" value="Chromosome"/>
</dbReference>
<dbReference type="PANTHER" id="PTHR37820">
    <property type="entry name" value="CELL DIVISION PROTEIN DIVIB"/>
    <property type="match status" value="1"/>
</dbReference>
<feature type="domain" description="Cell division protein FtsQ/DivIB C-terminal" evidence="8">
    <location>
        <begin position="187"/>
        <end position="306"/>
    </location>
</feature>
<keyword evidence="11" id="KW-1185">Reference proteome</keyword>
<evidence type="ECO:0000313" key="10">
    <source>
        <dbReference type="EMBL" id="EFT83999.1"/>
    </source>
</evidence>
<gene>
    <name evidence="10" type="ORF">HMPREF0620_1004</name>
</gene>
<evidence type="ECO:0000256" key="7">
    <source>
        <dbReference type="SAM" id="Phobius"/>
    </source>
</evidence>
<dbReference type="AlphaFoldDB" id="E6JZA9"/>
<comment type="caution">
    <text evidence="10">The sequence shown here is derived from an EMBL/GenBank/DDBJ whole genome shotgun (WGS) entry which is preliminary data.</text>
</comment>
<dbReference type="HOGENOM" id="CLU_047677_0_0_11"/>
<keyword evidence="3 7" id="KW-0812">Transmembrane</keyword>
<name>E6JZA9_PARDN</name>
<evidence type="ECO:0000259" key="8">
    <source>
        <dbReference type="Pfam" id="PF03799"/>
    </source>
</evidence>
<keyword evidence="1" id="KW-1003">Cell membrane</keyword>
<dbReference type="InterPro" id="IPR005548">
    <property type="entry name" value="Cell_div_FtsQ/DivIB_C"/>
</dbReference>
<sequence>MPRRLTSHPAPASSDRSAQSGRSRRPDEPRRSDGFADPRRLRSDASLSDRLDQPEAGGTGMAVRPKVISFSERQEERKKAGRRHLIKRVLVLVLILALVFALVWGLFFSSLLSMRVGDVTIEGTNAWVTKDMIASVVKEQEGKSILLVDANRMSKEVAAIPGASGIDLRRRPLHGLTITVKAQKPTAILKDPSNQMRPVDAQGRMMTADKASVQGIPVISVTNFDLALRTNAVKEAIKVLAGLPESLRSQIASTTAKTQDSVTTTLTNGYIVIWGNSSQIAFKTAVVQRTLQTLRTTDGNTYRVIDASAPDNPIVRQSLETKK</sequence>
<dbReference type="GO" id="GO:0005886">
    <property type="term" value="C:plasma membrane"/>
    <property type="evidence" value="ECO:0007669"/>
    <property type="project" value="TreeGrafter"/>
</dbReference>
<feature type="transmembrane region" description="Helical" evidence="7">
    <location>
        <begin position="89"/>
        <end position="112"/>
    </location>
</feature>
<dbReference type="Gene3D" id="3.10.20.310">
    <property type="entry name" value="membrane protein fhac"/>
    <property type="match status" value="1"/>
</dbReference>
<dbReference type="InterPro" id="IPR013685">
    <property type="entry name" value="POTRA_FtsQ_type"/>
</dbReference>
<evidence type="ECO:0000256" key="2">
    <source>
        <dbReference type="ARBA" id="ARBA00022618"/>
    </source>
</evidence>
<evidence type="ECO:0000256" key="4">
    <source>
        <dbReference type="ARBA" id="ARBA00022989"/>
    </source>
</evidence>
<dbReference type="KEGG" id="pdo:PSDT_0640"/>
<evidence type="ECO:0000259" key="9">
    <source>
        <dbReference type="Pfam" id="PF08478"/>
    </source>
</evidence>
<dbReference type="PANTHER" id="PTHR37820:SF1">
    <property type="entry name" value="CELL DIVISION PROTEIN FTSQ"/>
    <property type="match status" value="1"/>
</dbReference>
<dbReference type="eggNOG" id="COG1589">
    <property type="taxonomic scope" value="Bacteria"/>
</dbReference>
<evidence type="ECO:0000256" key="3">
    <source>
        <dbReference type="ARBA" id="ARBA00022692"/>
    </source>
</evidence>